<keyword evidence="1" id="KW-0812">Transmembrane</keyword>
<dbReference type="Pfam" id="PF19554">
    <property type="entry name" value="DUF6077"/>
    <property type="match status" value="1"/>
</dbReference>
<proteinExistence type="predicted"/>
<feature type="transmembrane region" description="Helical" evidence="1">
    <location>
        <begin position="216"/>
        <end position="237"/>
    </location>
</feature>
<dbReference type="InterPro" id="IPR045723">
    <property type="entry name" value="DUF6077"/>
</dbReference>
<reference evidence="2" key="1">
    <citation type="submission" date="2020-05" db="EMBL/GenBank/DDBJ databases">
        <authorList>
            <person name="Chiriac C."/>
            <person name="Salcher M."/>
            <person name="Ghai R."/>
            <person name="Kavagutti S V."/>
        </authorList>
    </citation>
    <scope>NUCLEOTIDE SEQUENCE</scope>
</reference>
<organism evidence="2">
    <name type="scientific">freshwater metagenome</name>
    <dbReference type="NCBI Taxonomy" id="449393"/>
    <lineage>
        <taxon>unclassified sequences</taxon>
        <taxon>metagenomes</taxon>
        <taxon>ecological metagenomes</taxon>
    </lineage>
</organism>
<dbReference type="AlphaFoldDB" id="A0A6J5Z7R4"/>
<feature type="transmembrane region" description="Helical" evidence="1">
    <location>
        <begin position="55"/>
        <end position="88"/>
    </location>
</feature>
<feature type="transmembrane region" description="Helical" evidence="1">
    <location>
        <begin position="182"/>
        <end position="204"/>
    </location>
</feature>
<keyword evidence="1" id="KW-0472">Membrane</keyword>
<feature type="transmembrane region" description="Helical" evidence="1">
    <location>
        <begin position="158"/>
        <end position="175"/>
    </location>
</feature>
<accession>A0A6J5Z7R4</accession>
<sequence length="435" mass="47206">MIFDGAQGFTFGSFQGPRIWQGKSFFLAIVLPLLFVQIIRVLNVDRNTATRNRELAQLLLLVIAALGASTTAFIIVIPLLAVAFVLAVALRHQSAQATFALAATYLLVTGYIFKTMRQSTPTAHTTLGTGVGVQSADYSTNSPMPQTYDLLTKLTNPGWHGALIAVAICLGWLGLHTRFAKALVALSASAFGFICVPGFLEWFLTLTGSRAVAWRYIWLIPIPLLVGSVAAVLYDTSASLLRHSTPRRFAYIAPGVWVIALALLPMTLGTPPWQVAPKSKQVAEIAKPFSLRLGYGYVQAKKSLDLIAQDYDVVLARNGISSSINVMTTKLYTVSPRPSYVNLAVKGFADGNPQQRNKLGIYITGDEPVEFAQGELAQALDAVRVNLVCLTSDREAEIPVFTALGYDAATKKVTRKDGKLWVWCGRTSAYDVSTS</sequence>
<feature type="transmembrane region" description="Helical" evidence="1">
    <location>
        <begin position="249"/>
        <end position="268"/>
    </location>
</feature>
<evidence type="ECO:0000256" key="1">
    <source>
        <dbReference type="SAM" id="Phobius"/>
    </source>
</evidence>
<evidence type="ECO:0000313" key="2">
    <source>
        <dbReference type="EMBL" id="CAB4337536.1"/>
    </source>
</evidence>
<feature type="transmembrane region" description="Helical" evidence="1">
    <location>
        <begin position="95"/>
        <end position="113"/>
    </location>
</feature>
<protein>
    <submittedName>
        <fullName evidence="2">Unannotated protein</fullName>
    </submittedName>
</protein>
<feature type="transmembrane region" description="Helical" evidence="1">
    <location>
        <begin position="25"/>
        <end position="43"/>
    </location>
</feature>
<dbReference type="EMBL" id="CAESAJ010000060">
    <property type="protein sequence ID" value="CAB4337536.1"/>
    <property type="molecule type" value="Genomic_DNA"/>
</dbReference>
<gene>
    <name evidence="2" type="ORF">UFOPK3770_00683</name>
</gene>
<name>A0A6J5Z7R4_9ZZZZ</name>
<keyword evidence="1" id="KW-1133">Transmembrane helix</keyword>